<evidence type="ECO:0000256" key="6">
    <source>
        <dbReference type="ARBA" id="ARBA00012791"/>
    </source>
</evidence>
<gene>
    <name evidence="16" type="ORF">A3C90_02780</name>
</gene>
<sequence length="379" mass="41057">MLDGIVAARNGLECFVYTNIAKQIFFRIDPEIVHDRMIAVGARLGRHAWTRKATSLLFSYSHPALEQDILGIHFFNPIGLSAGFDKDAELTDILPSVGFGFAEVGSVTGEPCEGNPKPRLWRLPKSKGLVVHYGLKSKGCEAIAQKLRGKTFGIPIGMSIAKTNCRETTETNSGIRDYVKAYRALSDIGAFSTINISCPNAYGGQPFTDPASLDTLLAAIDEIPKRKPIFLKLSPDLSEMEIDAIIDVCARHSVDGFICTNLTKNRDNKKIADRNAPEKGGLSGKVVQDLSDNLIRAVWKKTGAPACAGRRYVIIGCGGVFSAEDAYKKIKAGASLIQLITGMIFEGPQVVSEINRGLVSLLKKDGFPNISQAVGADYH</sequence>
<evidence type="ECO:0000256" key="1">
    <source>
        <dbReference type="ARBA" id="ARBA00001917"/>
    </source>
</evidence>
<dbReference type="STRING" id="1798683.A3C90_02780"/>
<dbReference type="SUPFAM" id="SSF51395">
    <property type="entry name" value="FMN-linked oxidoreductases"/>
    <property type="match status" value="1"/>
</dbReference>
<keyword evidence="12" id="KW-0472">Membrane</keyword>
<evidence type="ECO:0000256" key="11">
    <source>
        <dbReference type="ARBA" id="ARBA00023002"/>
    </source>
</evidence>
<evidence type="ECO:0000256" key="7">
    <source>
        <dbReference type="ARBA" id="ARBA00018366"/>
    </source>
</evidence>
<evidence type="ECO:0000256" key="5">
    <source>
        <dbReference type="ARBA" id="ARBA00005359"/>
    </source>
</evidence>
<comment type="subcellular location">
    <subcellularLocation>
        <location evidence="3">Membrane</location>
    </subcellularLocation>
</comment>
<comment type="caution">
    <text evidence="16">The sequence shown here is derived from an EMBL/GenBank/DDBJ whole genome shotgun (WGS) entry which is preliminary data.</text>
</comment>
<evidence type="ECO:0000256" key="10">
    <source>
        <dbReference type="ARBA" id="ARBA00022975"/>
    </source>
</evidence>
<protein>
    <recommendedName>
        <fullName evidence="7 14">Dihydroorotate dehydrogenase (quinone)</fullName>
        <ecNumber evidence="6 14">1.3.5.2</ecNumber>
    </recommendedName>
</protein>
<dbReference type="GO" id="GO:0044205">
    <property type="term" value="P:'de novo' UMP biosynthetic process"/>
    <property type="evidence" value="ECO:0007669"/>
    <property type="project" value="UniProtKB-UniPathway"/>
</dbReference>
<keyword evidence="10" id="KW-0665">Pyrimidine biosynthesis</keyword>
<dbReference type="CDD" id="cd04738">
    <property type="entry name" value="DHOD_2_like"/>
    <property type="match status" value="1"/>
</dbReference>
<comment type="similarity">
    <text evidence="5">Belongs to the dihydroorotate dehydrogenase family. Type 2 subfamily.</text>
</comment>
<accession>A0A1F6MQV1</accession>
<dbReference type="GO" id="GO:0005737">
    <property type="term" value="C:cytoplasm"/>
    <property type="evidence" value="ECO:0007669"/>
    <property type="project" value="InterPro"/>
</dbReference>
<comment type="pathway">
    <text evidence="4">Pyrimidine metabolism; UMP biosynthesis via de novo pathway; orotate from (S)-dihydroorotate (quinone route): step 1/1.</text>
</comment>
<reference evidence="16 17" key="1">
    <citation type="journal article" date="2016" name="Nat. Commun.">
        <title>Thousands of microbial genomes shed light on interconnected biogeochemical processes in an aquifer system.</title>
        <authorList>
            <person name="Anantharaman K."/>
            <person name="Brown C.T."/>
            <person name="Hug L.A."/>
            <person name="Sharon I."/>
            <person name="Castelle C.J."/>
            <person name="Probst A.J."/>
            <person name="Thomas B.C."/>
            <person name="Singh A."/>
            <person name="Wilkins M.J."/>
            <person name="Karaoz U."/>
            <person name="Brodie E.L."/>
            <person name="Williams K.H."/>
            <person name="Hubbard S.S."/>
            <person name="Banfield J.F."/>
        </authorList>
    </citation>
    <scope>NUCLEOTIDE SEQUENCE [LARGE SCALE GENOMIC DNA]</scope>
</reference>
<dbReference type="GO" id="GO:0005886">
    <property type="term" value="C:plasma membrane"/>
    <property type="evidence" value="ECO:0007669"/>
    <property type="project" value="TreeGrafter"/>
</dbReference>
<evidence type="ECO:0000256" key="14">
    <source>
        <dbReference type="NCBIfam" id="TIGR01036"/>
    </source>
</evidence>
<dbReference type="InterPro" id="IPR005719">
    <property type="entry name" value="Dihydroorotate_DH_2"/>
</dbReference>
<keyword evidence="9" id="KW-0288">FMN</keyword>
<proteinExistence type="inferred from homology"/>
<evidence type="ECO:0000256" key="12">
    <source>
        <dbReference type="ARBA" id="ARBA00023136"/>
    </source>
</evidence>
<keyword evidence="11" id="KW-0560">Oxidoreductase</keyword>
<evidence type="ECO:0000256" key="8">
    <source>
        <dbReference type="ARBA" id="ARBA00022630"/>
    </source>
</evidence>
<dbReference type="Proteomes" id="UP000177457">
    <property type="component" value="Unassembled WGS sequence"/>
</dbReference>
<feature type="domain" description="Dihydroorotate dehydrogenase catalytic" evidence="15">
    <location>
        <begin position="65"/>
        <end position="362"/>
    </location>
</feature>
<evidence type="ECO:0000256" key="2">
    <source>
        <dbReference type="ARBA" id="ARBA00003125"/>
    </source>
</evidence>
<evidence type="ECO:0000259" key="15">
    <source>
        <dbReference type="Pfam" id="PF01180"/>
    </source>
</evidence>
<dbReference type="InterPro" id="IPR001295">
    <property type="entry name" value="Dihydroorotate_DH_CS"/>
</dbReference>
<organism evidence="16 17">
    <name type="scientific">Candidatus Magasanikbacteria bacterium RIFCSPHIGHO2_02_FULL_51_14</name>
    <dbReference type="NCBI Taxonomy" id="1798683"/>
    <lineage>
        <taxon>Bacteria</taxon>
        <taxon>Candidatus Magasanikiibacteriota</taxon>
    </lineage>
</organism>
<evidence type="ECO:0000313" key="16">
    <source>
        <dbReference type="EMBL" id="OGH73918.1"/>
    </source>
</evidence>
<dbReference type="PANTHER" id="PTHR48109:SF4">
    <property type="entry name" value="DIHYDROOROTATE DEHYDROGENASE (QUINONE), MITOCHONDRIAL"/>
    <property type="match status" value="1"/>
</dbReference>
<dbReference type="InterPro" id="IPR005720">
    <property type="entry name" value="Dihydroorotate_DH_cat"/>
</dbReference>
<dbReference type="PANTHER" id="PTHR48109">
    <property type="entry name" value="DIHYDROOROTATE DEHYDROGENASE (QUINONE), MITOCHONDRIAL-RELATED"/>
    <property type="match status" value="1"/>
</dbReference>
<dbReference type="UniPathway" id="UPA00070">
    <property type="reaction ID" value="UER00946"/>
</dbReference>
<evidence type="ECO:0000256" key="3">
    <source>
        <dbReference type="ARBA" id="ARBA00004370"/>
    </source>
</evidence>
<dbReference type="NCBIfam" id="TIGR01036">
    <property type="entry name" value="pyrD_sub2"/>
    <property type="match status" value="1"/>
</dbReference>
<dbReference type="Gene3D" id="3.20.20.70">
    <property type="entry name" value="Aldolase class I"/>
    <property type="match status" value="1"/>
</dbReference>
<evidence type="ECO:0000256" key="13">
    <source>
        <dbReference type="ARBA" id="ARBA00048639"/>
    </source>
</evidence>
<dbReference type="InterPro" id="IPR050074">
    <property type="entry name" value="DHO_dehydrogenase"/>
</dbReference>
<keyword evidence="8" id="KW-0285">Flavoprotein</keyword>
<dbReference type="NCBIfam" id="NF003652">
    <property type="entry name" value="PRK05286.2-5"/>
    <property type="match status" value="1"/>
</dbReference>
<comment type="function">
    <text evidence="2">Catalyzes the conversion of dihydroorotate to orotate with quinone as electron acceptor.</text>
</comment>
<dbReference type="EMBL" id="MFQE01000007">
    <property type="protein sequence ID" value="OGH73918.1"/>
    <property type="molecule type" value="Genomic_DNA"/>
</dbReference>
<dbReference type="AlphaFoldDB" id="A0A1F6MQV1"/>
<comment type="catalytic activity">
    <reaction evidence="13">
        <text>(S)-dihydroorotate + a quinone = orotate + a quinol</text>
        <dbReference type="Rhea" id="RHEA:30187"/>
        <dbReference type="ChEBI" id="CHEBI:24646"/>
        <dbReference type="ChEBI" id="CHEBI:30839"/>
        <dbReference type="ChEBI" id="CHEBI:30864"/>
        <dbReference type="ChEBI" id="CHEBI:132124"/>
        <dbReference type="EC" id="1.3.5.2"/>
    </reaction>
</comment>
<dbReference type="EC" id="1.3.5.2" evidence="6 14"/>
<dbReference type="GO" id="GO:0106430">
    <property type="term" value="F:dihydroorotate dehydrogenase (quinone) activity"/>
    <property type="evidence" value="ECO:0007669"/>
    <property type="project" value="UniProtKB-EC"/>
</dbReference>
<evidence type="ECO:0000313" key="17">
    <source>
        <dbReference type="Proteomes" id="UP000177457"/>
    </source>
</evidence>
<comment type="cofactor">
    <cofactor evidence="1">
        <name>FMN</name>
        <dbReference type="ChEBI" id="CHEBI:58210"/>
    </cofactor>
</comment>
<dbReference type="GO" id="GO:0006207">
    <property type="term" value="P:'de novo' pyrimidine nucleobase biosynthetic process"/>
    <property type="evidence" value="ECO:0007669"/>
    <property type="project" value="UniProtKB-UniRule"/>
</dbReference>
<evidence type="ECO:0000256" key="9">
    <source>
        <dbReference type="ARBA" id="ARBA00022643"/>
    </source>
</evidence>
<dbReference type="InterPro" id="IPR013785">
    <property type="entry name" value="Aldolase_TIM"/>
</dbReference>
<dbReference type="PROSITE" id="PS00912">
    <property type="entry name" value="DHODEHASE_2"/>
    <property type="match status" value="1"/>
</dbReference>
<evidence type="ECO:0000256" key="4">
    <source>
        <dbReference type="ARBA" id="ARBA00005161"/>
    </source>
</evidence>
<name>A0A1F6MQV1_9BACT</name>
<dbReference type="Pfam" id="PF01180">
    <property type="entry name" value="DHO_dh"/>
    <property type="match status" value="1"/>
</dbReference>